<protein>
    <recommendedName>
        <fullName evidence="3">Peptidase S24/S26A/S26B/S26C domain-containing protein</fullName>
    </recommendedName>
</protein>
<dbReference type="RefSeq" id="WP_115979950.1">
    <property type="nucleotide sequence ID" value="NZ_JAVDQS010000003.1"/>
</dbReference>
<organism evidence="1 2">
    <name type="scientific">Chryseobacterium geocarposphaerae</name>
    <dbReference type="NCBI Taxonomy" id="1416776"/>
    <lineage>
        <taxon>Bacteria</taxon>
        <taxon>Pseudomonadati</taxon>
        <taxon>Bacteroidota</taxon>
        <taxon>Flavobacteriia</taxon>
        <taxon>Flavobacteriales</taxon>
        <taxon>Weeksellaceae</taxon>
        <taxon>Chryseobacterium group</taxon>
        <taxon>Chryseobacterium</taxon>
    </lineage>
</organism>
<accession>A0ABU1LCW9</accession>
<evidence type="ECO:0008006" key="3">
    <source>
        <dbReference type="Google" id="ProtNLM"/>
    </source>
</evidence>
<sequence>MNYEEKLKQPKGFFRVNLKEEIKTKVQYCIDNEIFYGLLSVKGDSMICDDRNKSIEDGNLVLVSELNIKNIYELGINGVPMRKPLCFLLNSDKGNQQLVCKILIFKDFVTNTFILGSYNPKYEPVYVPIRFIKKVFEVHAIIKE</sequence>
<comment type="caution">
    <text evidence="1">The sequence shown here is derived from an EMBL/GenBank/DDBJ whole genome shotgun (WGS) entry which is preliminary data.</text>
</comment>
<dbReference type="EMBL" id="JAVDQS010000003">
    <property type="protein sequence ID" value="MDR6404572.1"/>
    <property type="molecule type" value="Genomic_DNA"/>
</dbReference>
<dbReference type="Gene3D" id="2.10.109.10">
    <property type="entry name" value="Umud Fragment, subunit A"/>
    <property type="match status" value="1"/>
</dbReference>
<dbReference type="InterPro" id="IPR036286">
    <property type="entry name" value="LexA/Signal_pep-like_sf"/>
</dbReference>
<reference evidence="1 2" key="1">
    <citation type="submission" date="2023-07" db="EMBL/GenBank/DDBJ databases">
        <title>Sorghum-associated microbial communities from plants grown in Nebraska, USA.</title>
        <authorList>
            <person name="Schachtman D."/>
        </authorList>
    </citation>
    <scope>NUCLEOTIDE SEQUENCE [LARGE SCALE GENOMIC DNA]</scope>
    <source>
        <strain evidence="1 2">DS1709</strain>
    </source>
</reference>
<evidence type="ECO:0000313" key="1">
    <source>
        <dbReference type="EMBL" id="MDR6404572.1"/>
    </source>
</evidence>
<dbReference type="Proteomes" id="UP001184853">
    <property type="component" value="Unassembled WGS sequence"/>
</dbReference>
<proteinExistence type="predicted"/>
<keyword evidence="2" id="KW-1185">Reference proteome</keyword>
<evidence type="ECO:0000313" key="2">
    <source>
        <dbReference type="Proteomes" id="UP001184853"/>
    </source>
</evidence>
<name>A0ABU1LCW9_9FLAO</name>
<dbReference type="SUPFAM" id="SSF51306">
    <property type="entry name" value="LexA/Signal peptidase"/>
    <property type="match status" value="1"/>
</dbReference>
<gene>
    <name evidence="1" type="ORF">J2781_001492</name>
</gene>